<reference evidence="3 4" key="1">
    <citation type="submission" date="2016-10" db="EMBL/GenBank/DDBJ databases">
        <authorList>
            <person name="de Groot N.N."/>
        </authorList>
    </citation>
    <scope>NUCLEOTIDE SEQUENCE [LARGE SCALE GENOMIC DNA]</scope>
    <source>
        <strain evidence="3 4">APO</strain>
    </source>
</reference>
<keyword evidence="4" id="KW-1185">Reference proteome</keyword>
<gene>
    <name evidence="3" type="ORF">SAMN05192546_11168</name>
</gene>
<evidence type="ECO:0000313" key="3">
    <source>
        <dbReference type="EMBL" id="SDZ19168.1"/>
    </source>
</evidence>
<dbReference type="PANTHER" id="PTHR41287">
    <property type="match status" value="1"/>
</dbReference>
<dbReference type="InterPro" id="IPR005021">
    <property type="entry name" value="Terminase_largesu-like"/>
</dbReference>
<organism evidence="3 4">
    <name type="scientific">Tindallia californiensis</name>
    <dbReference type="NCBI Taxonomy" id="159292"/>
    <lineage>
        <taxon>Bacteria</taxon>
        <taxon>Bacillati</taxon>
        <taxon>Bacillota</taxon>
        <taxon>Clostridia</taxon>
        <taxon>Peptostreptococcales</taxon>
        <taxon>Tindalliaceae</taxon>
        <taxon>Tindallia</taxon>
    </lineage>
</organism>
<dbReference type="InterPro" id="IPR027417">
    <property type="entry name" value="P-loop_NTPase"/>
</dbReference>
<dbReference type="InterPro" id="IPR046461">
    <property type="entry name" value="TerL_ATPase"/>
</dbReference>
<dbReference type="InterPro" id="IPR046462">
    <property type="entry name" value="TerL_nuclease"/>
</dbReference>
<dbReference type="Gene3D" id="3.40.50.300">
    <property type="entry name" value="P-loop containing nucleotide triphosphate hydrolases"/>
    <property type="match status" value="1"/>
</dbReference>
<dbReference type="EMBL" id="FNPV01000011">
    <property type="protein sequence ID" value="SDZ19168.1"/>
    <property type="molecule type" value="Genomic_DNA"/>
</dbReference>
<evidence type="ECO:0000259" key="1">
    <source>
        <dbReference type="Pfam" id="PF03354"/>
    </source>
</evidence>
<dbReference type="Proteomes" id="UP000199230">
    <property type="component" value="Unassembled WGS sequence"/>
</dbReference>
<evidence type="ECO:0000313" key="4">
    <source>
        <dbReference type="Proteomes" id="UP000199230"/>
    </source>
</evidence>
<dbReference type="PANTHER" id="PTHR41287:SF1">
    <property type="entry name" value="PROTEIN YMFN"/>
    <property type="match status" value="1"/>
</dbReference>
<dbReference type="Pfam" id="PF20441">
    <property type="entry name" value="TerL_nuclease"/>
    <property type="match status" value="1"/>
</dbReference>
<protein>
    <submittedName>
        <fullName evidence="3">Phage terminase-like protein, large subunit, contains N-terminal HTH domain</fullName>
    </submittedName>
</protein>
<feature type="domain" description="Terminase large subunit-like ATPase" evidence="1">
    <location>
        <begin position="71"/>
        <end position="243"/>
    </location>
</feature>
<dbReference type="GO" id="GO:0004519">
    <property type="term" value="F:endonuclease activity"/>
    <property type="evidence" value="ECO:0007669"/>
    <property type="project" value="InterPro"/>
</dbReference>
<sequence length="550" mass="64074">MTNQKCKYHPHIDQYMDDIRSEIIKSSHELKLAMDYIEGKLNQAHVWIDHEKIDTAVEKIEAYMEMELMDWELCIIALMHCYNTKNDTVIFDEFFIEMGRGNGKNGFISAICFYLGTHFHGVKGYNIDIIANNEDQAKTSFDDVYEMLEQKWSKLKKLYYRTKQKIVMKKTNSYLKYNTSNARTKDGKRSACLVFDEIHEYENYDTIKVFTSGFGKRKHSRTFYITTNGYIRGGVLDDYLELSKDVLNGEITDLGLLPLIYKIDHRDEYQDPDNWEKANPSIRYFPNLKKEIEKSFVKMKYQPSIAQDFMTKRMNYPAENNFTVVATWDKIMKTNRAIPYEQLEGKACIGAIDYARITDFTSVGLLFKVDGIRYWVEHTFVCHKALEVQSRPIKFPVQEAVDKGLITIIHRDSITASDVSNWFLKQAKKFNIINIYADSYRFSFLESKFTEYGLPLKEVRSGPVTHAKVAPLVESLFAEEKLVFGDNMTMRWYTNNTCTDVDGKGNTTYLKIEPQTRKTDGFFALIHALVNDSELVEMQSEIKSFDVVLY</sequence>
<evidence type="ECO:0000259" key="2">
    <source>
        <dbReference type="Pfam" id="PF20441"/>
    </source>
</evidence>
<dbReference type="Pfam" id="PF03354">
    <property type="entry name" value="TerL_ATPase"/>
    <property type="match status" value="1"/>
</dbReference>
<dbReference type="RefSeq" id="WP_242870134.1">
    <property type="nucleotide sequence ID" value="NZ_FNPV01000011.1"/>
</dbReference>
<accession>A0A1H3R1R6</accession>
<dbReference type="STRING" id="159292.SAMN05192546_11168"/>
<dbReference type="AlphaFoldDB" id="A0A1H3R1R6"/>
<proteinExistence type="predicted"/>
<feature type="domain" description="Terminase large subunit-like endonuclease" evidence="2">
    <location>
        <begin position="258"/>
        <end position="530"/>
    </location>
</feature>
<name>A0A1H3R1R6_9FIRM</name>